<accession>A0A8H3PEM5</accession>
<dbReference type="InterPro" id="IPR050493">
    <property type="entry name" value="FAD-dep_Monooxygenase_BioMet"/>
</dbReference>
<dbReference type="PANTHER" id="PTHR13789">
    <property type="entry name" value="MONOOXYGENASE"/>
    <property type="match status" value="1"/>
</dbReference>
<evidence type="ECO:0000256" key="1">
    <source>
        <dbReference type="ARBA" id="ARBA00007992"/>
    </source>
</evidence>
<keyword evidence="2" id="KW-0560">Oxidoreductase</keyword>
<protein>
    <submittedName>
        <fullName evidence="4">Uncharacterized protein</fullName>
    </submittedName>
</protein>
<dbReference type="Proteomes" id="UP000465221">
    <property type="component" value="Unassembled WGS sequence"/>
</dbReference>
<dbReference type="GO" id="GO:0004497">
    <property type="term" value="F:monooxygenase activity"/>
    <property type="evidence" value="ECO:0007669"/>
    <property type="project" value="UniProtKB-KW"/>
</dbReference>
<proteinExistence type="inferred from homology"/>
<comment type="similarity">
    <text evidence="1">Belongs to the paxM FAD-dependent monooxygenase family.</text>
</comment>
<dbReference type="PANTHER" id="PTHR13789:SF306">
    <property type="entry name" value="HYDROXYLASE, PUTATIVE-RELATED"/>
    <property type="match status" value="1"/>
</dbReference>
<dbReference type="EMBL" id="BLKC01000070">
    <property type="protein sequence ID" value="GFF47591.1"/>
    <property type="molecule type" value="Genomic_DNA"/>
</dbReference>
<evidence type="ECO:0000313" key="4">
    <source>
        <dbReference type="EMBL" id="GFF47591.1"/>
    </source>
</evidence>
<gene>
    <name evidence="4" type="ORF">IFM46972_08336</name>
</gene>
<dbReference type="AlphaFoldDB" id="A0A8H3PEM5"/>
<keyword evidence="3" id="KW-0503">Monooxygenase</keyword>
<dbReference type="InterPro" id="IPR036188">
    <property type="entry name" value="FAD/NAD-bd_sf"/>
</dbReference>
<evidence type="ECO:0000256" key="2">
    <source>
        <dbReference type="ARBA" id="ARBA00023002"/>
    </source>
</evidence>
<evidence type="ECO:0000256" key="3">
    <source>
        <dbReference type="ARBA" id="ARBA00023033"/>
    </source>
</evidence>
<dbReference type="Gene3D" id="3.50.50.60">
    <property type="entry name" value="FAD/NAD(P)-binding domain"/>
    <property type="match status" value="1"/>
</dbReference>
<reference evidence="4 5" key="1">
    <citation type="submission" date="2020-01" db="EMBL/GenBank/DDBJ databases">
        <title>Draft genome sequence of Aspergillus udagawae IFM 46972.</title>
        <authorList>
            <person name="Takahashi H."/>
            <person name="Yaguchi T."/>
        </authorList>
    </citation>
    <scope>NUCLEOTIDE SEQUENCE [LARGE SCALE GENOMIC DNA]</scope>
    <source>
        <strain evidence="4 5">IFM 46972</strain>
    </source>
</reference>
<sequence length="110" mass="12265">MAVEDGEVLAQALLRIGSRSDIPEGLSTFEAVPVKRAGQMQEASVLNGRLWHVADGPLQETRDAAVLPETLGPNQWSDAATQMWYYGYDTEKEIDKAFEQRKSMTEKSHL</sequence>
<evidence type="ECO:0000313" key="5">
    <source>
        <dbReference type="Proteomes" id="UP000465221"/>
    </source>
</evidence>
<dbReference type="SUPFAM" id="SSF51905">
    <property type="entry name" value="FAD/NAD(P)-binding domain"/>
    <property type="match status" value="1"/>
</dbReference>
<organism evidence="4 5">
    <name type="scientific">Aspergillus udagawae</name>
    <dbReference type="NCBI Taxonomy" id="91492"/>
    <lineage>
        <taxon>Eukaryota</taxon>
        <taxon>Fungi</taxon>
        <taxon>Dikarya</taxon>
        <taxon>Ascomycota</taxon>
        <taxon>Pezizomycotina</taxon>
        <taxon>Eurotiomycetes</taxon>
        <taxon>Eurotiomycetidae</taxon>
        <taxon>Eurotiales</taxon>
        <taxon>Aspergillaceae</taxon>
        <taxon>Aspergillus</taxon>
        <taxon>Aspergillus subgen. Fumigati</taxon>
    </lineage>
</organism>
<name>A0A8H3PEM5_9EURO</name>
<comment type="caution">
    <text evidence="4">The sequence shown here is derived from an EMBL/GenBank/DDBJ whole genome shotgun (WGS) entry which is preliminary data.</text>
</comment>